<evidence type="ECO:0000256" key="5">
    <source>
        <dbReference type="ARBA" id="ARBA00022989"/>
    </source>
</evidence>
<dbReference type="GO" id="GO:0005886">
    <property type="term" value="C:plasma membrane"/>
    <property type="evidence" value="ECO:0007669"/>
    <property type="project" value="UniProtKB-SubCell"/>
</dbReference>
<dbReference type="RefSeq" id="WP_395120044.1">
    <property type="nucleotide sequence ID" value="NZ_CP170721.1"/>
</dbReference>
<keyword evidence="5 7" id="KW-1133">Transmembrane helix</keyword>
<feature type="transmembrane region" description="Helical" evidence="7">
    <location>
        <begin position="78"/>
        <end position="97"/>
    </location>
</feature>
<dbReference type="AlphaFoldDB" id="A0AB74UVH4"/>
<dbReference type="InterPro" id="IPR032808">
    <property type="entry name" value="DoxX"/>
</dbReference>
<dbReference type="EMBL" id="CP170721">
    <property type="protein sequence ID" value="XIA18769.1"/>
    <property type="molecule type" value="Genomic_DNA"/>
</dbReference>
<dbReference type="Pfam" id="PF07681">
    <property type="entry name" value="DoxX"/>
    <property type="match status" value="1"/>
</dbReference>
<comment type="similarity">
    <text evidence="2">Belongs to the DoxX family.</text>
</comment>
<keyword evidence="6 7" id="KW-0472">Membrane</keyword>
<proteinExistence type="inferred from homology"/>
<comment type="subcellular location">
    <subcellularLocation>
        <location evidence="1">Cell membrane</location>
        <topology evidence="1">Multi-pass membrane protein</topology>
    </subcellularLocation>
</comment>
<keyword evidence="4 7" id="KW-0812">Transmembrane</keyword>
<dbReference type="PANTHER" id="PTHR33452:SF1">
    <property type="entry name" value="INNER MEMBRANE PROTEIN YPHA-RELATED"/>
    <property type="match status" value="1"/>
</dbReference>
<protein>
    <submittedName>
        <fullName evidence="8">DoxX family protein</fullName>
    </submittedName>
</protein>
<feature type="transmembrane region" description="Helical" evidence="7">
    <location>
        <begin position="103"/>
        <end position="127"/>
    </location>
</feature>
<accession>A0AB74UVH4</accession>
<evidence type="ECO:0000256" key="1">
    <source>
        <dbReference type="ARBA" id="ARBA00004651"/>
    </source>
</evidence>
<feature type="transmembrane region" description="Helical" evidence="7">
    <location>
        <begin position="12"/>
        <end position="30"/>
    </location>
</feature>
<evidence type="ECO:0000313" key="8">
    <source>
        <dbReference type="EMBL" id="XIA18769.1"/>
    </source>
</evidence>
<reference evidence="8" key="1">
    <citation type="submission" date="2024-10" db="EMBL/GenBank/DDBJ databases">
        <authorList>
            <person name="Lesea H.P."/>
            <person name="Kuehl J.V."/>
            <person name="Chandonia J.-M."/>
        </authorList>
    </citation>
    <scope>NUCLEOTIDE SEQUENCE</scope>
    <source>
        <strain evidence="8">FW102-FHT14D07</strain>
    </source>
</reference>
<evidence type="ECO:0000256" key="2">
    <source>
        <dbReference type="ARBA" id="ARBA00006679"/>
    </source>
</evidence>
<feature type="transmembrane region" description="Helical" evidence="7">
    <location>
        <begin position="50"/>
        <end position="71"/>
    </location>
</feature>
<gene>
    <name evidence="8" type="ORF">ACFYG5_01120</name>
</gene>
<evidence type="ECO:0000256" key="4">
    <source>
        <dbReference type="ARBA" id="ARBA00022692"/>
    </source>
</evidence>
<dbReference type="InterPro" id="IPR051907">
    <property type="entry name" value="DoxX-like_oxidoreductase"/>
</dbReference>
<keyword evidence="3" id="KW-1003">Cell membrane</keyword>
<evidence type="ECO:0000256" key="7">
    <source>
        <dbReference type="SAM" id="Phobius"/>
    </source>
</evidence>
<dbReference type="PANTHER" id="PTHR33452">
    <property type="entry name" value="OXIDOREDUCTASE CATD-RELATED"/>
    <property type="match status" value="1"/>
</dbReference>
<name>A0AB74UVH4_9GAMM</name>
<evidence type="ECO:0000256" key="3">
    <source>
        <dbReference type="ARBA" id="ARBA00022475"/>
    </source>
</evidence>
<sequence>MRYDLFANRKDELILLARILLMVLFVKFGLDKLTGFTATVTYMTSTGMPLPGLLTLIAVLMEFVVGILIVLGFYTRPLALALALYTLAAALIGHRYWNMEGMAHYLSMISFYKNISIVGGLILLSITGPGKYSLDKR</sequence>
<organism evidence="8">
    <name type="scientific">Rhodanobacter sp. FW102-FHT14D07</name>
    <dbReference type="NCBI Taxonomy" id="3351462"/>
    <lineage>
        <taxon>Bacteria</taxon>
        <taxon>Pseudomonadati</taxon>
        <taxon>Pseudomonadota</taxon>
        <taxon>Gammaproteobacteria</taxon>
        <taxon>Lysobacterales</taxon>
        <taxon>Rhodanobacteraceae</taxon>
        <taxon>Rhodanobacter</taxon>
    </lineage>
</organism>
<evidence type="ECO:0000256" key="6">
    <source>
        <dbReference type="ARBA" id="ARBA00023136"/>
    </source>
</evidence>